<sequence>MEFSPFGYGPCFNHALTGLPSSCGMSAHDIHGASVLVSFENWDGVSTIELSLQAKQTKYFVCFIT</sequence>
<evidence type="ECO:0000313" key="2">
    <source>
        <dbReference type="Proteomes" id="UP000008311"/>
    </source>
</evidence>
<dbReference type="InParanoid" id="B9RF31"/>
<evidence type="ECO:0000313" key="1">
    <source>
        <dbReference type="EMBL" id="EEF49802.1"/>
    </source>
</evidence>
<reference evidence="2" key="1">
    <citation type="journal article" date="2010" name="Nat. Biotechnol.">
        <title>Draft genome sequence of the oilseed species Ricinus communis.</title>
        <authorList>
            <person name="Chan A.P."/>
            <person name="Crabtree J."/>
            <person name="Zhao Q."/>
            <person name="Lorenzi H."/>
            <person name="Orvis J."/>
            <person name="Puiu D."/>
            <person name="Melake-Berhan A."/>
            <person name="Jones K.M."/>
            <person name="Redman J."/>
            <person name="Chen G."/>
            <person name="Cahoon E.B."/>
            <person name="Gedil M."/>
            <person name="Stanke M."/>
            <person name="Haas B.J."/>
            <person name="Wortman J.R."/>
            <person name="Fraser-Liggett C.M."/>
            <person name="Ravel J."/>
            <person name="Rabinowicz P.D."/>
        </authorList>
    </citation>
    <scope>NUCLEOTIDE SEQUENCE [LARGE SCALE GENOMIC DNA]</scope>
    <source>
        <strain evidence="2">cv. Hale</strain>
    </source>
</reference>
<dbReference type="AlphaFoldDB" id="B9RF31"/>
<protein>
    <submittedName>
        <fullName evidence="1">Uncharacterized protein</fullName>
    </submittedName>
</protein>
<organism evidence="1 2">
    <name type="scientific">Ricinus communis</name>
    <name type="common">Castor bean</name>
    <dbReference type="NCBI Taxonomy" id="3988"/>
    <lineage>
        <taxon>Eukaryota</taxon>
        <taxon>Viridiplantae</taxon>
        <taxon>Streptophyta</taxon>
        <taxon>Embryophyta</taxon>
        <taxon>Tracheophyta</taxon>
        <taxon>Spermatophyta</taxon>
        <taxon>Magnoliopsida</taxon>
        <taxon>eudicotyledons</taxon>
        <taxon>Gunneridae</taxon>
        <taxon>Pentapetalae</taxon>
        <taxon>rosids</taxon>
        <taxon>fabids</taxon>
        <taxon>Malpighiales</taxon>
        <taxon>Euphorbiaceae</taxon>
        <taxon>Acalyphoideae</taxon>
        <taxon>Acalypheae</taxon>
        <taxon>Ricinus</taxon>
    </lineage>
</organism>
<accession>B9RF31</accession>
<proteinExistence type="predicted"/>
<keyword evidence="2" id="KW-1185">Reference proteome</keyword>
<dbReference type="Proteomes" id="UP000008311">
    <property type="component" value="Unassembled WGS sequence"/>
</dbReference>
<gene>
    <name evidence="1" type="ORF">RCOM_1430900</name>
</gene>
<dbReference type="EMBL" id="EQ973777">
    <property type="protein sequence ID" value="EEF49802.1"/>
    <property type="molecule type" value="Genomic_DNA"/>
</dbReference>
<name>B9RF31_RICCO</name>